<organism evidence="1 2">
    <name type="scientific">Roseivirga thermotolerans</name>
    <dbReference type="NCBI Taxonomy" id="1758176"/>
    <lineage>
        <taxon>Bacteria</taxon>
        <taxon>Pseudomonadati</taxon>
        <taxon>Bacteroidota</taxon>
        <taxon>Cytophagia</taxon>
        <taxon>Cytophagales</taxon>
        <taxon>Roseivirgaceae</taxon>
        <taxon>Roseivirga</taxon>
    </lineage>
</organism>
<dbReference type="RefSeq" id="WP_189629815.1">
    <property type="nucleotide sequence ID" value="NZ_BNAG01000002.1"/>
</dbReference>
<name>A0ABQ3I7S6_9BACT</name>
<reference evidence="2" key="1">
    <citation type="journal article" date="2019" name="Int. J. Syst. Evol. Microbiol.">
        <title>The Global Catalogue of Microorganisms (GCM) 10K type strain sequencing project: providing services to taxonomists for standard genome sequencing and annotation.</title>
        <authorList>
            <consortium name="The Broad Institute Genomics Platform"/>
            <consortium name="The Broad Institute Genome Sequencing Center for Infectious Disease"/>
            <person name="Wu L."/>
            <person name="Ma J."/>
        </authorList>
    </citation>
    <scope>NUCLEOTIDE SEQUENCE [LARGE SCALE GENOMIC DNA]</scope>
    <source>
        <strain evidence="2">CGMCC 1.15111</strain>
    </source>
</reference>
<comment type="caution">
    <text evidence="1">The sequence shown here is derived from an EMBL/GenBank/DDBJ whole genome shotgun (WGS) entry which is preliminary data.</text>
</comment>
<accession>A0ABQ3I7S6</accession>
<sequence>MWYYKSTRDDRPVIDKLTELAEQLPTRGFDTYYGRIRQQGYEWSRSKVLRVYRLMNLKMR</sequence>
<evidence type="ECO:0008006" key="3">
    <source>
        <dbReference type="Google" id="ProtNLM"/>
    </source>
</evidence>
<gene>
    <name evidence="1" type="ORF">GCM10011340_17160</name>
</gene>
<evidence type="ECO:0000313" key="2">
    <source>
        <dbReference type="Proteomes" id="UP000658258"/>
    </source>
</evidence>
<keyword evidence="2" id="KW-1185">Reference proteome</keyword>
<proteinExistence type="predicted"/>
<dbReference type="Proteomes" id="UP000658258">
    <property type="component" value="Unassembled WGS sequence"/>
</dbReference>
<evidence type="ECO:0000313" key="1">
    <source>
        <dbReference type="EMBL" id="GHE62493.1"/>
    </source>
</evidence>
<dbReference type="EMBL" id="BNAG01000002">
    <property type="protein sequence ID" value="GHE62493.1"/>
    <property type="molecule type" value="Genomic_DNA"/>
</dbReference>
<protein>
    <recommendedName>
        <fullName evidence="3">HTH-like domain-containing protein</fullName>
    </recommendedName>
</protein>